<comment type="subcellular location">
    <subcellularLocation>
        <location evidence="6">Nucleus</location>
    </subcellularLocation>
</comment>
<evidence type="ECO:0000256" key="5">
    <source>
        <dbReference type="PROSITE-ProRule" id="PRU00221"/>
    </source>
</evidence>
<dbReference type="Pfam" id="PF00400">
    <property type="entry name" value="WD40"/>
    <property type="match status" value="2"/>
</dbReference>
<dbReference type="PROSITE" id="PS50082">
    <property type="entry name" value="WD_REPEATS_2"/>
    <property type="match status" value="2"/>
</dbReference>
<evidence type="ECO:0000256" key="1">
    <source>
        <dbReference type="ARBA" id="ARBA00002355"/>
    </source>
</evidence>
<dbReference type="InterPro" id="IPR001680">
    <property type="entry name" value="WD40_rpt"/>
</dbReference>
<dbReference type="AlphaFoldDB" id="A0A8H7ACC4"/>
<evidence type="ECO:0000256" key="2">
    <source>
        <dbReference type="ARBA" id="ARBA00010143"/>
    </source>
</evidence>
<dbReference type="Proteomes" id="UP000606974">
    <property type="component" value="Unassembled WGS sequence"/>
</dbReference>
<dbReference type="GO" id="GO:0120330">
    <property type="term" value="C:rixosome complex"/>
    <property type="evidence" value="ECO:0007669"/>
    <property type="project" value="UniProtKB-UniRule"/>
</dbReference>
<keyword evidence="9" id="KW-1185">Reference proteome</keyword>
<reference evidence="8" key="1">
    <citation type="submission" date="2020-02" db="EMBL/GenBank/DDBJ databases">
        <authorList>
            <person name="Palmer J.M."/>
        </authorList>
    </citation>
    <scope>NUCLEOTIDE SEQUENCE</scope>
    <source>
        <strain evidence="8">EPUS1.4</strain>
        <tissue evidence="8">Thallus</tissue>
    </source>
</reference>
<evidence type="ECO:0000256" key="7">
    <source>
        <dbReference type="SAM" id="MobiDB-lite"/>
    </source>
</evidence>
<dbReference type="FunFam" id="2.130.10.10:FF:000929">
    <property type="entry name" value="Ribosomal assembly complex component Ipi3"/>
    <property type="match status" value="1"/>
</dbReference>
<comment type="subunit">
    <text evidence="6">Component of the RIX1 complex, composed of IPI1, RIX1/IPI2 and IPI3 in a 1:2:2 stoichiometry. The complex interacts (via RIX1) with MDN1 (via its hexameric AAA ATPase ring) and the pre-60S ribosome particles.</text>
</comment>
<dbReference type="InterPro" id="IPR045227">
    <property type="entry name" value="WDR18/Ipi3/RID3"/>
</dbReference>
<keyword evidence="6" id="KW-0539">Nucleus</keyword>
<feature type="repeat" description="WD" evidence="5">
    <location>
        <begin position="185"/>
        <end position="229"/>
    </location>
</feature>
<keyword evidence="4" id="KW-0677">Repeat</keyword>
<gene>
    <name evidence="8" type="ORF">GJ744_011666</name>
</gene>
<feature type="repeat" description="WD" evidence="5">
    <location>
        <begin position="126"/>
        <end position="159"/>
    </location>
</feature>
<dbReference type="InterPro" id="IPR036322">
    <property type="entry name" value="WD40_repeat_dom_sf"/>
</dbReference>
<accession>A0A8H7ACC4</accession>
<dbReference type="EMBL" id="JAACFV010000085">
    <property type="protein sequence ID" value="KAF7506520.1"/>
    <property type="molecule type" value="Genomic_DNA"/>
</dbReference>
<comment type="caution">
    <text evidence="8">The sequence shown here is derived from an EMBL/GenBank/DDBJ whole genome shotgun (WGS) entry which is preliminary data.</text>
</comment>
<dbReference type="OrthoDB" id="756370at2759"/>
<feature type="compositionally biased region" description="Polar residues" evidence="7">
    <location>
        <begin position="446"/>
        <end position="463"/>
    </location>
</feature>
<feature type="region of interest" description="Disordered" evidence="7">
    <location>
        <begin position="271"/>
        <end position="291"/>
    </location>
</feature>
<dbReference type="PROSITE" id="PS50294">
    <property type="entry name" value="WD_REPEATS_REGION"/>
    <property type="match status" value="1"/>
</dbReference>
<feature type="region of interest" description="Disordered" evidence="7">
    <location>
        <begin position="445"/>
        <end position="478"/>
    </location>
</feature>
<sequence length="570" mass="61941">MLTESFVAATLATSTKSNISSTLKDVGIVLHGFQPQNAIRHGFKKSSTKQNCLAISTTHIFAAQADRAAVLIYNREKGNQEATVPFPVRITSLEFVGESSGFLVLGTEGGRLILWEVASGRQTISTASHLQSVSCLSVLPGNTFILSGSSDSNVHIWSLPQLVSFSQPQSLSSHNTPPNAPVRTFSNHRSGITALAWGHSRPLTNFAVSVSSDGTCYVWSTADCQVLRTILFDSAPRCLAVDPADRALYFGHEDGAVQSFDFYNESKITQNSHTSVASNPTQLDTKDSWSPASSEIGSAQCLTLSYDGTILLSGHSSGRVLSWDIAKHRIQKVVADLGNSVTNIAMQRPEGLPIKRPGIEVKTVVKPKPELSSSSDHIGTSGIPADYSLQVQITAAPLPQPQLGLLTAPNETDNNTNTNNSFHSLLTNSTFPKSLIDEAILDLTFPPSSDKNSSQQQTSTYDISFSDEPSQDPSSSSKITALQSRIALLEENLNIYISAAERSRARRLARMERRDEFGRKKREAYFEAVKKGGDADGDGDLAMREWESRERSVDRESDEVELGEEVYADI</sequence>
<evidence type="ECO:0000313" key="8">
    <source>
        <dbReference type="EMBL" id="KAF7506520.1"/>
    </source>
</evidence>
<name>A0A8H7ACC4_9EURO</name>
<keyword evidence="3 5" id="KW-0853">WD repeat</keyword>
<feature type="region of interest" description="Disordered" evidence="7">
    <location>
        <begin position="402"/>
        <end position="421"/>
    </location>
</feature>
<feature type="compositionally biased region" description="Basic and acidic residues" evidence="7">
    <location>
        <begin position="546"/>
        <end position="555"/>
    </location>
</feature>
<dbReference type="PANTHER" id="PTHR18763">
    <property type="entry name" value="WD-REPEAT PROTEIN 18"/>
    <property type="match status" value="1"/>
</dbReference>
<protein>
    <recommendedName>
        <fullName evidence="6">Pre-rRNA-processing protein IPI3</fullName>
    </recommendedName>
</protein>
<organism evidence="8 9">
    <name type="scientific">Endocarpon pusillum</name>
    <dbReference type="NCBI Taxonomy" id="364733"/>
    <lineage>
        <taxon>Eukaryota</taxon>
        <taxon>Fungi</taxon>
        <taxon>Dikarya</taxon>
        <taxon>Ascomycota</taxon>
        <taxon>Pezizomycotina</taxon>
        <taxon>Eurotiomycetes</taxon>
        <taxon>Chaetothyriomycetidae</taxon>
        <taxon>Verrucariales</taxon>
        <taxon>Verrucariaceae</taxon>
        <taxon>Endocarpon</taxon>
    </lineage>
</organism>
<dbReference type="PANTHER" id="PTHR18763:SF0">
    <property type="entry name" value="WD REPEAT-CONTAINING PROTEIN 18"/>
    <property type="match status" value="1"/>
</dbReference>
<feature type="region of interest" description="Disordered" evidence="7">
    <location>
        <begin position="546"/>
        <end position="570"/>
    </location>
</feature>
<dbReference type="GO" id="GO:0006364">
    <property type="term" value="P:rRNA processing"/>
    <property type="evidence" value="ECO:0007669"/>
    <property type="project" value="UniProtKB-UniRule"/>
</dbReference>
<dbReference type="InterPro" id="IPR015943">
    <property type="entry name" value="WD40/YVTN_repeat-like_dom_sf"/>
</dbReference>
<proteinExistence type="inferred from homology"/>
<evidence type="ECO:0000256" key="6">
    <source>
        <dbReference type="RuleBase" id="RU369067"/>
    </source>
</evidence>
<evidence type="ECO:0000313" key="9">
    <source>
        <dbReference type="Proteomes" id="UP000606974"/>
    </source>
</evidence>
<evidence type="ECO:0000256" key="4">
    <source>
        <dbReference type="ARBA" id="ARBA00022737"/>
    </source>
</evidence>
<dbReference type="SMART" id="SM00320">
    <property type="entry name" value="WD40"/>
    <property type="match status" value="5"/>
</dbReference>
<dbReference type="GO" id="GO:0006261">
    <property type="term" value="P:DNA-templated DNA replication"/>
    <property type="evidence" value="ECO:0007669"/>
    <property type="project" value="TreeGrafter"/>
</dbReference>
<evidence type="ECO:0000256" key="3">
    <source>
        <dbReference type="ARBA" id="ARBA00022574"/>
    </source>
</evidence>
<comment type="similarity">
    <text evidence="2 6">Belongs to the WD repeat IPI3/WDR18 family.</text>
</comment>
<dbReference type="Gene3D" id="2.130.10.10">
    <property type="entry name" value="YVTN repeat-like/Quinoprotein amine dehydrogenase"/>
    <property type="match status" value="2"/>
</dbReference>
<feature type="compositionally biased region" description="Acidic residues" evidence="7">
    <location>
        <begin position="556"/>
        <end position="570"/>
    </location>
</feature>
<dbReference type="SUPFAM" id="SSF50978">
    <property type="entry name" value="WD40 repeat-like"/>
    <property type="match status" value="1"/>
</dbReference>
<keyword evidence="6" id="KW-0698">rRNA processing</keyword>
<feature type="compositionally biased region" description="Low complexity" evidence="7">
    <location>
        <begin position="464"/>
        <end position="477"/>
    </location>
</feature>
<dbReference type="GO" id="GO:0005656">
    <property type="term" value="C:nuclear pre-replicative complex"/>
    <property type="evidence" value="ECO:0007669"/>
    <property type="project" value="TreeGrafter"/>
</dbReference>
<comment type="function">
    <text evidence="1 6">Component of the RIX1 complex required for processing of ITS2 sequences from 35S pre-rRNA.</text>
</comment>